<comment type="caution">
    <text evidence="3">The sequence shown here is derived from an EMBL/GenBank/DDBJ whole genome shotgun (WGS) entry which is preliminary data.</text>
</comment>
<evidence type="ECO:0000259" key="2">
    <source>
        <dbReference type="Pfam" id="PF13439"/>
    </source>
</evidence>
<feature type="domain" description="Glycosyltransferase subfamily 4-like N-terminal" evidence="2">
    <location>
        <begin position="18"/>
        <end position="220"/>
    </location>
</feature>
<protein>
    <submittedName>
        <fullName evidence="3">Glycosyltransferase family 4 protein</fullName>
    </submittedName>
</protein>
<dbReference type="PANTHER" id="PTHR45947:SF13">
    <property type="entry name" value="TRANSFERASE"/>
    <property type="match status" value="1"/>
</dbReference>
<dbReference type="EMBL" id="VTUZ01000037">
    <property type="protein sequence ID" value="KAA1002602.1"/>
    <property type="molecule type" value="Genomic_DNA"/>
</dbReference>
<dbReference type="Pfam" id="PF00534">
    <property type="entry name" value="Glycos_transf_1"/>
    <property type="match status" value="1"/>
</dbReference>
<dbReference type="CDD" id="cd03801">
    <property type="entry name" value="GT4_PimA-like"/>
    <property type="match status" value="1"/>
</dbReference>
<evidence type="ECO:0000313" key="3">
    <source>
        <dbReference type="EMBL" id="KAA1002602.1"/>
    </source>
</evidence>
<dbReference type="SUPFAM" id="SSF53756">
    <property type="entry name" value="UDP-Glycosyltransferase/glycogen phosphorylase"/>
    <property type="match status" value="1"/>
</dbReference>
<sequence length="402" mass="44839">MNTRLHILNVSHNHFVRGGSDRYFLSLGELLSKEGNLVVPFCAKSDKDQPSEWATYFPSGADIESPSVLDVLKYHYSPAAKYNLRKLLSGNRFDIAHLHIYYGKLTSSILPVLKDARIPIIHTSHDYKLICAVYSCSRGGSLCEACHGKEYWRAMVHKCNRGSYLRSAISMSESYVSRWLGSVDAIDRFIAVSQFSATRMAENGIDPRRISVVPNFIDIAQFTPQTETGRYFVFFGRVEQSKGVGTLIKAFMQMPDIPLMVIGEGNFLPEAQALAATSPNINFAGFKDGSELYSLVGQSVASILPSEWYENCPMAVLESFAMGRPVIATRIGGLPELISPGEDGDIIEPGDVDSLCTAVRTVWEQRRNPGMGRAARRKAEQQFSSEIHYRRIRDIYDSLRGT</sequence>
<dbReference type="Gene3D" id="3.40.50.2000">
    <property type="entry name" value="Glycogen Phosphorylase B"/>
    <property type="match status" value="2"/>
</dbReference>
<dbReference type="Proteomes" id="UP000325273">
    <property type="component" value="Unassembled WGS sequence"/>
</dbReference>
<accession>A0A5B0GH13</accession>
<keyword evidence="4" id="KW-1185">Reference proteome</keyword>
<dbReference type="InterPro" id="IPR050194">
    <property type="entry name" value="Glycosyltransferase_grp1"/>
</dbReference>
<dbReference type="Pfam" id="PF13439">
    <property type="entry name" value="Glyco_transf_4"/>
    <property type="match status" value="1"/>
</dbReference>
<dbReference type="InterPro" id="IPR001296">
    <property type="entry name" value="Glyco_trans_1"/>
</dbReference>
<keyword evidence="3" id="KW-0808">Transferase</keyword>
<evidence type="ECO:0000313" key="4">
    <source>
        <dbReference type="Proteomes" id="UP000325273"/>
    </source>
</evidence>
<proteinExistence type="predicted"/>
<dbReference type="InterPro" id="IPR028098">
    <property type="entry name" value="Glyco_trans_4-like_N"/>
</dbReference>
<dbReference type="AlphaFoldDB" id="A0A5B0GH13"/>
<reference evidence="3 4" key="1">
    <citation type="submission" date="2019-08" db="EMBL/GenBank/DDBJ databases">
        <title>Paraburkholderia sp. DCY113.</title>
        <authorList>
            <person name="Kang J."/>
        </authorList>
    </citation>
    <scope>NUCLEOTIDE SEQUENCE [LARGE SCALE GENOMIC DNA]</scope>
    <source>
        <strain evidence="3 4">DCY113</strain>
    </source>
</reference>
<dbReference type="RefSeq" id="WP_149674724.1">
    <property type="nucleotide sequence ID" value="NZ_VTUZ01000037.1"/>
</dbReference>
<dbReference type="GO" id="GO:0016757">
    <property type="term" value="F:glycosyltransferase activity"/>
    <property type="evidence" value="ECO:0007669"/>
    <property type="project" value="InterPro"/>
</dbReference>
<feature type="domain" description="Glycosyl transferase family 1" evidence="1">
    <location>
        <begin position="224"/>
        <end position="366"/>
    </location>
</feature>
<gene>
    <name evidence="3" type="ORF">FVF58_37470</name>
</gene>
<dbReference type="PANTHER" id="PTHR45947">
    <property type="entry name" value="SULFOQUINOVOSYL TRANSFERASE SQD2"/>
    <property type="match status" value="1"/>
</dbReference>
<evidence type="ECO:0000259" key="1">
    <source>
        <dbReference type="Pfam" id="PF00534"/>
    </source>
</evidence>
<organism evidence="3 4">
    <name type="scientific">Paraburkholderia panacisoli</name>
    <dbReference type="NCBI Taxonomy" id="2603818"/>
    <lineage>
        <taxon>Bacteria</taxon>
        <taxon>Pseudomonadati</taxon>
        <taxon>Pseudomonadota</taxon>
        <taxon>Betaproteobacteria</taxon>
        <taxon>Burkholderiales</taxon>
        <taxon>Burkholderiaceae</taxon>
        <taxon>Paraburkholderia</taxon>
    </lineage>
</organism>
<name>A0A5B0GH13_9BURK</name>